<feature type="chain" id="PRO_5022719180" description="Superoxide dismutase copper/zinc binding domain-containing protein" evidence="2">
    <location>
        <begin position="22"/>
        <end position="360"/>
    </location>
</feature>
<keyword evidence="4" id="KW-1185">Reference proteome</keyword>
<feature type="compositionally biased region" description="Basic and acidic residues" evidence="1">
    <location>
        <begin position="272"/>
        <end position="282"/>
    </location>
</feature>
<gene>
    <name evidence="3" type="ORF">A3770_08p50910</name>
</gene>
<feature type="compositionally biased region" description="Basic residues" evidence="1">
    <location>
        <begin position="334"/>
        <end position="360"/>
    </location>
</feature>
<accession>A0A5B8MQ85</accession>
<keyword evidence="2" id="KW-0732">Signal</keyword>
<evidence type="ECO:0008006" key="5">
    <source>
        <dbReference type="Google" id="ProtNLM"/>
    </source>
</evidence>
<dbReference type="AlphaFoldDB" id="A0A5B8MQ85"/>
<sequence length="360" mass="38983">MKASAIALSLLLAAAPGAVQGTRQLQAGGAKGAELVLSNGLYQGLSGPALKTYHEVVPHANFGGHRIANPAGHADYDYIRNHDGGNQGSVTGVLRHDGEGAAEGVGSVLFKHVIEHEPWNPNRTPGPHPEWGRPEIPASARNNKDHETVYGRRKLQAGGAKGAELVLSNGLYQGLSGPALKTYHEVVPHANFGGHRIANPAGHADYDYIRNHDGGNQGSVTGVLRHDGEGAAEGVGSVLFKHVIEHEPWNPNRTPGPHPEWGRPEIPASARNNKDHETVYGRPPERSRRIACFGVFDSYAVAGLEGDHQCYLWNFDQTHVAEGGSDDDDEARHAHQSRKQKKKKGRCAKERKKYPKRTTR</sequence>
<organism evidence="3 4">
    <name type="scientific">Chloropicon primus</name>
    <dbReference type="NCBI Taxonomy" id="1764295"/>
    <lineage>
        <taxon>Eukaryota</taxon>
        <taxon>Viridiplantae</taxon>
        <taxon>Chlorophyta</taxon>
        <taxon>Chloropicophyceae</taxon>
        <taxon>Chloropicales</taxon>
        <taxon>Chloropicaceae</taxon>
        <taxon>Chloropicon</taxon>
    </lineage>
</organism>
<proteinExistence type="predicted"/>
<evidence type="ECO:0000313" key="3">
    <source>
        <dbReference type="EMBL" id="QDZ22573.1"/>
    </source>
</evidence>
<feature type="region of interest" description="Disordered" evidence="1">
    <location>
        <begin position="322"/>
        <end position="360"/>
    </location>
</feature>
<feature type="signal peptide" evidence="2">
    <location>
        <begin position="1"/>
        <end position="21"/>
    </location>
</feature>
<feature type="region of interest" description="Disordered" evidence="1">
    <location>
        <begin position="248"/>
        <end position="282"/>
    </location>
</feature>
<evidence type="ECO:0000256" key="1">
    <source>
        <dbReference type="SAM" id="MobiDB-lite"/>
    </source>
</evidence>
<dbReference type="Proteomes" id="UP000316726">
    <property type="component" value="Chromosome 8"/>
</dbReference>
<evidence type="ECO:0000313" key="4">
    <source>
        <dbReference type="Proteomes" id="UP000316726"/>
    </source>
</evidence>
<protein>
    <recommendedName>
        <fullName evidence="5">Superoxide dismutase copper/zinc binding domain-containing protein</fullName>
    </recommendedName>
</protein>
<reference evidence="3 4" key="1">
    <citation type="submission" date="2018-07" db="EMBL/GenBank/DDBJ databases">
        <title>The complete nuclear genome of the prasinophyte Chloropicon primus (CCMP1205).</title>
        <authorList>
            <person name="Pombert J.-F."/>
            <person name="Otis C."/>
            <person name="Turmel M."/>
            <person name="Lemieux C."/>
        </authorList>
    </citation>
    <scope>NUCLEOTIDE SEQUENCE [LARGE SCALE GENOMIC DNA]</scope>
    <source>
        <strain evidence="3 4">CCMP1205</strain>
    </source>
</reference>
<evidence type="ECO:0000256" key="2">
    <source>
        <dbReference type="SAM" id="SignalP"/>
    </source>
</evidence>
<name>A0A5B8MQ85_9CHLO</name>
<dbReference type="EMBL" id="CP031041">
    <property type="protein sequence ID" value="QDZ22573.1"/>
    <property type="molecule type" value="Genomic_DNA"/>
</dbReference>